<dbReference type="STRING" id="913774.A0A0C3C471"/>
<dbReference type="AlphaFoldDB" id="A0A0C3C471"/>
<dbReference type="Pfam" id="PF00172">
    <property type="entry name" value="Zn_clus"/>
    <property type="match status" value="1"/>
</dbReference>
<protein>
    <recommendedName>
        <fullName evidence="2">Zn(2)-C6 fungal-type domain-containing protein</fullName>
    </recommendedName>
</protein>
<dbReference type="InParanoid" id="A0A0C3C471"/>
<reference evidence="3 4" key="1">
    <citation type="submission" date="2014-04" db="EMBL/GenBank/DDBJ databases">
        <authorList>
            <consortium name="DOE Joint Genome Institute"/>
            <person name="Kuo A."/>
            <person name="Martino E."/>
            <person name="Perotto S."/>
            <person name="Kohler A."/>
            <person name="Nagy L.G."/>
            <person name="Floudas D."/>
            <person name="Copeland A."/>
            <person name="Barry K.W."/>
            <person name="Cichocki N."/>
            <person name="Veneault-Fourrey C."/>
            <person name="LaButti K."/>
            <person name="Lindquist E.A."/>
            <person name="Lipzen A."/>
            <person name="Lundell T."/>
            <person name="Morin E."/>
            <person name="Murat C."/>
            <person name="Sun H."/>
            <person name="Tunlid A."/>
            <person name="Henrissat B."/>
            <person name="Grigoriev I.V."/>
            <person name="Hibbett D.S."/>
            <person name="Martin F."/>
            <person name="Nordberg H.P."/>
            <person name="Cantor M.N."/>
            <person name="Hua S.X."/>
        </authorList>
    </citation>
    <scope>NUCLEOTIDE SEQUENCE [LARGE SCALE GENOMIC DNA]</scope>
    <source>
        <strain evidence="3 4">Zn</strain>
    </source>
</reference>
<evidence type="ECO:0000313" key="3">
    <source>
        <dbReference type="EMBL" id="KIM93673.1"/>
    </source>
</evidence>
<dbReference type="HOGENOM" id="CLU_036206_0_0_1"/>
<keyword evidence="4" id="KW-1185">Reference proteome</keyword>
<proteinExistence type="predicted"/>
<reference evidence="4" key="2">
    <citation type="submission" date="2015-01" db="EMBL/GenBank/DDBJ databases">
        <title>Evolutionary Origins and Diversification of the Mycorrhizal Mutualists.</title>
        <authorList>
            <consortium name="DOE Joint Genome Institute"/>
            <consortium name="Mycorrhizal Genomics Consortium"/>
            <person name="Kohler A."/>
            <person name="Kuo A."/>
            <person name="Nagy L.G."/>
            <person name="Floudas D."/>
            <person name="Copeland A."/>
            <person name="Barry K.W."/>
            <person name="Cichocki N."/>
            <person name="Veneault-Fourrey C."/>
            <person name="LaButti K."/>
            <person name="Lindquist E.A."/>
            <person name="Lipzen A."/>
            <person name="Lundell T."/>
            <person name="Morin E."/>
            <person name="Murat C."/>
            <person name="Riley R."/>
            <person name="Ohm R."/>
            <person name="Sun H."/>
            <person name="Tunlid A."/>
            <person name="Henrissat B."/>
            <person name="Grigoriev I.V."/>
            <person name="Hibbett D.S."/>
            <person name="Martin F."/>
        </authorList>
    </citation>
    <scope>NUCLEOTIDE SEQUENCE [LARGE SCALE GENOMIC DNA]</scope>
    <source>
        <strain evidence="4">Zn</strain>
    </source>
</reference>
<dbReference type="GO" id="GO:0000981">
    <property type="term" value="F:DNA-binding transcription factor activity, RNA polymerase II-specific"/>
    <property type="evidence" value="ECO:0007669"/>
    <property type="project" value="InterPro"/>
</dbReference>
<dbReference type="EMBL" id="KN832893">
    <property type="protein sequence ID" value="KIM93673.1"/>
    <property type="molecule type" value="Genomic_DNA"/>
</dbReference>
<dbReference type="InterPro" id="IPR050797">
    <property type="entry name" value="Carb_Metab_Trans_Reg"/>
</dbReference>
<dbReference type="SMART" id="SM00066">
    <property type="entry name" value="GAL4"/>
    <property type="match status" value="1"/>
</dbReference>
<organism evidence="3 4">
    <name type="scientific">Oidiodendron maius (strain Zn)</name>
    <dbReference type="NCBI Taxonomy" id="913774"/>
    <lineage>
        <taxon>Eukaryota</taxon>
        <taxon>Fungi</taxon>
        <taxon>Dikarya</taxon>
        <taxon>Ascomycota</taxon>
        <taxon>Pezizomycotina</taxon>
        <taxon>Leotiomycetes</taxon>
        <taxon>Leotiomycetes incertae sedis</taxon>
        <taxon>Myxotrichaceae</taxon>
        <taxon>Oidiodendron</taxon>
    </lineage>
</organism>
<dbReference type="CDD" id="cd12148">
    <property type="entry name" value="fungal_TF_MHR"/>
    <property type="match status" value="1"/>
</dbReference>
<dbReference type="InterPro" id="IPR001138">
    <property type="entry name" value="Zn2Cys6_DnaBD"/>
</dbReference>
<gene>
    <name evidence="3" type="ORF">OIDMADRAFT_35498</name>
</gene>
<evidence type="ECO:0000259" key="2">
    <source>
        <dbReference type="PROSITE" id="PS50048"/>
    </source>
</evidence>
<dbReference type="PANTHER" id="PTHR31668">
    <property type="entry name" value="GLUCOSE TRANSPORT TRANSCRIPTION REGULATOR RGT1-RELATED-RELATED"/>
    <property type="match status" value="1"/>
</dbReference>
<dbReference type="OrthoDB" id="2534600at2759"/>
<sequence>MDSLPPLGERQIHRRSRNACDACRSRKVRCLCDNHNSVCKTCLELEIQCTYDKPRKRRGPQNRYVLAQIGTGLDPSTSTSPVSAATCGSDRLAPFPVIEQMIHDWFDLIHSVCPIFHRGIFLTRLASGEAAQDGIFAALVISVCAATSASLKRKSSKDYGIVTVQRCVDAVEEIELQAGRFPFSLEWCQLKYHLSVSLGSEKSLDDADCFRLLAESVTGVKYLVYYRMQDMDTVSQQLLKRLYWLLFVALCTSDLHGRPYVGLLTPEDSIIALTPLELSEDELDPTRSPLGEIDWHGNTKSYIPGLNYLSKLFLLWHKSQRGAENSISHLQHHLNLVQRALDYLPPELKWRGGLSRPPQSNFGTDVQTVNLYITQLHIRSNLLEQINRLSKSSGMRQTPPEVINERQSIVEDMLEILYHTSQETLEANGHSLIPKIRDLGSALLDEVRTSDREQAMRSKASVNLEKLLAKLEDLDIHSQLQYLEMGSLPEIHGR</sequence>
<dbReference type="SUPFAM" id="SSF57701">
    <property type="entry name" value="Zn2/Cys6 DNA-binding domain"/>
    <property type="match status" value="1"/>
</dbReference>
<feature type="domain" description="Zn(2)-C6 fungal-type" evidence="2">
    <location>
        <begin position="19"/>
        <end position="51"/>
    </location>
</feature>
<name>A0A0C3C471_OIDMZ</name>
<dbReference type="InterPro" id="IPR036864">
    <property type="entry name" value="Zn2-C6_fun-type_DNA-bd_sf"/>
</dbReference>
<dbReference type="CDD" id="cd00067">
    <property type="entry name" value="GAL4"/>
    <property type="match status" value="1"/>
</dbReference>
<dbReference type="Gene3D" id="4.10.240.10">
    <property type="entry name" value="Zn(2)-C6 fungal-type DNA-binding domain"/>
    <property type="match status" value="1"/>
</dbReference>
<dbReference type="PROSITE" id="PS50048">
    <property type="entry name" value="ZN2_CY6_FUNGAL_2"/>
    <property type="match status" value="1"/>
</dbReference>
<dbReference type="GO" id="GO:0008270">
    <property type="term" value="F:zinc ion binding"/>
    <property type="evidence" value="ECO:0007669"/>
    <property type="project" value="InterPro"/>
</dbReference>
<dbReference type="PROSITE" id="PS00463">
    <property type="entry name" value="ZN2_CY6_FUNGAL_1"/>
    <property type="match status" value="1"/>
</dbReference>
<evidence type="ECO:0000256" key="1">
    <source>
        <dbReference type="ARBA" id="ARBA00023242"/>
    </source>
</evidence>
<evidence type="ECO:0000313" key="4">
    <source>
        <dbReference type="Proteomes" id="UP000054321"/>
    </source>
</evidence>
<accession>A0A0C3C471</accession>
<dbReference type="Proteomes" id="UP000054321">
    <property type="component" value="Unassembled WGS sequence"/>
</dbReference>
<keyword evidence="1" id="KW-0539">Nucleus</keyword>